<dbReference type="GO" id="GO:0006310">
    <property type="term" value="P:DNA recombination"/>
    <property type="evidence" value="ECO:0007669"/>
    <property type="project" value="UniProtKB-KW"/>
</dbReference>
<name>A0A1Q8TFF4_9GAMM</name>
<evidence type="ECO:0008006" key="4">
    <source>
        <dbReference type="Google" id="ProtNLM"/>
    </source>
</evidence>
<dbReference type="EMBL" id="MSDQ01000006">
    <property type="protein sequence ID" value="OLO12392.1"/>
    <property type="molecule type" value="Genomic_DNA"/>
</dbReference>
<reference evidence="2 3" key="1">
    <citation type="submission" date="2016-12" db="EMBL/GenBank/DDBJ databases">
        <title>Draft genome sequences of strains Salinicola socius SMB35, Salinicola sp. MH3R3-1 and Chromohalobacter sp. SMB17 from the Verkhnekamsk potash mining region of Russia.</title>
        <authorList>
            <person name="Mavrodi D.V."/>
            <person name="Olsson B.E."/>
            <person name="Korsakova E.S."/>
            <person name="Pyankova A."/>
            <person name="Mavrodi O.V."/>
            <person name="Plotnikova E.G."/>
        </authorList>
    </citation>
    <scope>NUCLEOTIDE SEQUENCE [LARGE SCALE GENOMIC DNA]</scope>
    <source>
        <strain evidence="2 3">SMB17</strain>
    </source>
</reference>
<dbReference type="RefSeq" id="WP_075368041.1">
    <property type="nucleotide sequence ID" value="NZ_MSDQ01000006.1"/>
</dbReference>
<dbReference type="InterPro" id="IPR011010">
    <property type="entry name" value="DNA_brk_join_enz"/>
</dbReference>
<dbReference type="AlphaFoldDB" id="A0A1Q8TFF4"/>
<dbReference type="Proteomes" id="UP000186806">
    <property type="component" value="Unassembled WGS sequence"/>
</dbReference>
<accession>A0A1Q8TFF4</accession>
<evidence type="ECO:0000256" key="1">
    <source>
        <dbReference type="ARBA" id="ARBA00023172"/>
    </source>
</evidence>
<gene>
    <name evidence="2" type="ORF">BTW10_02660</name>
</gene>
<organism evidence="2 3">
    <name type="scientific">Chromohalobacter japonicus</name>
    <dbReference type="NCBI Taxonomy" id="223900"/>
    <lineage>
        <taxon>Bacteria</taxon>
        <taxon>Pseudomonadati</taxon>
        <taxon>Pseudomonadota</taxon>
        <taxon>Gammaproteobacteria</taxon>
        <taxon>Oceanospirillales</taxon>
        <taxon>Halomonadaceae</taxon>
        <taxon>Chromohalobacter</taxon>
    </lineage>
</organism>
<dbReference type="Gene3D" id="1.10.443.10">
    <property type="entry name" value="Intergrase catalytic core"/>
    <property type="match status" value="1"/>
</dbReference>
<keyword evidence="1" id="KW-0233">DNA recombination</keyword>
<dbReference type="GO" id="GO:0015074">
    <property type="term" value="P:DNA integration"/>
    <property type="evidence" value="ECO:0007669"/>
    <property type="project" value="InterPro"/>
</dbReference>
<dbReference type="GO" id="GO:0003677">
    <property type="term" value="F:DNA binding"/>
    <property type="evidence" value="ECO:0007669"/>
    <property type="project" value="InterPro"/>
</dbReference>
<dbReference type="InterPro" id="IPR013762">
    <property type="entry name" value="Integrase-like_cat_sf"/>
</dbReference>
<evidence type="ECO:0000313" key="2">
    <source>
        <dbReference type="EMBL" id="OLO12392.1"/>
    </source>
</evidence>
<proteinExistence type="predicted"/>
<protein>
    <recommendedName>
        <fullName evidence="4">Integrase</fullName>
    </recommendedName>
</protein>
<dbReference type="SUPFAM" id="SSF56349">
    <property type="entry name" value="DNA breaking-rejoining enzymes"/>
    <property type="match status" value="1"/>
</dbReference>
<evidence type="ECO:0000313" key="3">
    <source>
        <dbReference type="Proteomes" id="UP000186806"/>
    </source>
</evidence>
<sequence length="711" mass="80224">MNNVIPFVPKERLAAKAALQEFINWAKSQVHLYDKPDDPVQWSAVSWHRWGLKQAVFFKLGGGELLHPEFIDFAKAIIFEERAVKLNADQLILQALRCLEAALIGISRQADVTAINAAVLDRACVIAQEYHSCEFSVYRVSRLLKHLADRLHAAGLVARPFIWEPQIKQSRMTLEDSEANAKKKLPSDAALIALGEIFYSRPELPLDIMVTSAVALMLSHPCRVGELKYVRKDCFFTERDNKGQEQLYILWHSEKGFGANRKPIIDSMAEVCKEAVLRVVDITQEPREYAKWLEKNPETFPFHAGVPNKGLDEPLSYQEACDALMISKKDHTPRLTLRAFMGKVSERKTIPERARKVAQEFLDNFHATRGAKHFLNGEGGEDELNEMQGITLRKLNILVRDKYLPQCFPYTDENRIIKWQDALFCFRTGTFRLSDFGVRKPFGLTGCDSGRLSAQLAKNQKKTKSIFERYGYQGVKVNTHAFRHYLNTGAHRANLSEELIARWSGRVDVSQNRVYNHMSVDEKTAEVENFAPQLPTVSGNLISSLKTNVPISMKDLGEESDRIVHCTEFGICIHDYAQEPCAKFNNCLTCGEHVCVKGDQTKLDNLREERGYLRSSLNSFQKEAGAGAYGANTWLQTTMEKLERCDQLIAVLENPDVHDGALIKGIENGWTVGRNASAIRGELVVENTGLIAADAEDDKVAELELLLGWRG</sequence>
<keyword evidence="3" id="KW-1185">Reference proteome</keyword>
<comment type="caution">
    <text evidence="2">The sequence shown here is derived from an EMBL/GenBank/DDBJ whole genome shotgun (WGS) entry which is preliminary data.</text>
</comment>